<dbReference type="GO" id="GO:0015074">
    <property type="term" value="P:DNA integration"/>
    <property type="evidence" value="ECO:0007669"/>
    <property type="project" value="InterPro"/>
</dbReference>
<dbReference type="STRING" id="74649.A0A2P6SI47"/>
<sequence>MCDASDYALGAVLGQRVNKLSHVIYYASRTLNDAQLNYSTTEKELLAVVFALEKFRSYLIGSKVTIFSDHAALRYLLTKKDAKPRLIRWILLLQEFDLEIKDKKGTENVVADHLSRLIKEDVGDDVTPINEYFPDEQLFVVDNLPCFVYADIVNYLVSKFLPVDLNKQQKKRFLSTVKHYFWDDPYLFKYCSDQIIRRCVPHEETESILTFCHTYACRGHFGVKKTALKVLQSGFYWPSLFKDAYTFVTTCDRCQRMGNISSKSQMPLTNILEVELFDVWGIDFMGPFPMSHGFIYIIVSVDYVSKWVEALPTRTNDHKVVLSFLKEHIFTRFGTPRAIISDGGSHFINKSFAALMKKYNITHKVSTPYHPQTNGQVEVSNREIKHILEKTVSQNRKDWSLKVSDACWAYRTAFKTPLGMSPYRLVFGKACHLPVELEHQAYWALKKLNFDIHEAGTLRKLQLNELDELRNEAYENARIYKEKTKIAHDKALMQKNFEPNQKVLLFNSRLRLFPGKLRSRWSGPFLVVKAYPHGAVEIKNLKDGTIFKVNGHRLKPYLELPEAVNEDEKSTELSTRAEEVSAVTLQAKHFEVLYLMDPMYK</sequence>
<comment type="caution">
    <text evidence="8">The sequence shown here is derived from an EMBL/GenBank/DDBJ whole genome shotgun (WGS) entry which is preliminary data.</text>
</comment>
<dbReference type="InterPro" id="IPR043502">
    <property type="entry name" value="DNA/RNA_pol_sf"/>
</dbReference>
<dbReference type="Pfam" id="PF00665">
    <property type="entry name" value="rve"/>
    <property type="match status" value="1"/>
</dbReference>
<dbReference type="InterPro" id="IPR050951">
    <property type="entry name" value="Retrovirus_Pol_polyprotein"/>
</dbReference>
<dbReference type="InterPro" id="IPR041588">
    <property type="entry name" value="Integrase_H2C2"/>
</dbReference>
<dbReference type="SUPFAM" id="SSF53098">
    <property type="entry name" value="Ribonuclease H-like"/>
    <property type="match status" value="1"/>
</dbReference>
<dbReference type="EC" id="3.1.26.4" evidence="8"/>
<keyword evidence="1 8" id="KW-0808">Transferase</keyword>
<dbReference type="GO" id="GO:0004523">
    <property type="term" value="F:RNA-DNA hybrid ribonuclease activity"/>
    <property type="evidence" value="ECO:0007669"/>
    <property type="project" value="UniProtKB-EC"/>
</dbReference>
<dbReference type="PROSITE" id="PS50994">
    <property type="entry name" value="INTEGRASE"/>
    <property type="match status" value="1"/>
</dbReference>
<dbReference type="InterPro" id="IPR036397">
    <property type="entry name" value="RNaseH_sf"/>
</dbReference>
<accession>A0A2P6SI47</accession>
<keyword evidence="4" id="KW-0255">Endonuclease</keyword>
<dbReference type="GO" id="GO:0003676">
    <property type="term" value="F:nucleic acid binding"/>
    <property type="evidence" value="ECO:0007669"/>
    <property type="project" value="InterPro"/>
</dbReference>
<proteinExistence type="predicted"/>
<dbReference type="InterPro" id="IPR041373">
    <property type="entry name" value="RT_RNaseH"/>
</dbReference>
<dbReference type="SUPFAM" id="SSF56672">
    <property type="entry name" value="DNA/RNA polymerases"/>
    <property type="match status" value="1"/>
</dbReference>
<dbReference type="AlphaFoldDB" id="A0A2P6SI47"/>
<evidence type="ECO:0000256" key="5">
    <source>
        <dbReference type="ARBA" id="ARBA00022801"/>
    </source>
</evidence>
<dbReference type="Gene3D" id="3.30.420.10">
    <property type="entry name" value="Ribonuclease H-like superfamily/Ribonuclease H"/>
    <property type="match status" value="1"/>
</dbReference>
<dbReference type="EC" id="2.7.7.-" evidence="8"/>
<dbReference type="Proteomes" id="UP000238479">
    <property type="component" value="Chromosome 1"/>
</dbReference>
<dbReference type="OMA" id="IESCTIC"/>
<dbReference type="Gramene" id="PRQ58347">
    <property type="protein sequence ID" value="PRQ58347"/>
    <property type="gene ID" value="RchiOBHm_Chr1g0358301"/>
</dbReference>
<dbReference type="Pfam" id="PF17921">
    <property type="entry name" value="Integrase_H2C2"/>
    <property type="match status" value="1"/>
</dbReference>
<protein>
    <submittedName>
        <fullName evidence="8">Putative nucleotidyltransferase, Ribonuclease H</fullName>
        <ecNumber evidence="8">2.7.7.-</ecNumber>
        <ecNumber evidence="8">3.1.26.4</ecNumber>
    </submittedName>
</protein>
<evidence type="ECO:0000256" key="3">
    <source>
        <dbReference type="ARBA" id="ARBA00022722"/>
    </source>
</evidence>
<dbReference type="InterPro" id="IPR012337">
    <property type="entry name" value="RNaseH-like_sf"/>
</dbReference>
<evidence type="ECO:0000256" key="2">
    <source>
        <dbReference type="ARBA" id="ARBA00022695"/>
    </source>
</evidence>
<dbReference type="EMBL" id="PDCK01000039">
    <property type="protein sequence ID" value="PRQ58347.1"/>
    <property type="molecule type" value="Genomic_DNA"/>
</dbReference>
<keyword evidence="3" id="KW-0540">Nuclease</keyword>
<dbReference type="CDD" id="cd09274">
    <property type="entry name" value="RNase_HI_RT_Ty3"/>
    <property type="match status" value="1"/>
</dbReference>
<feature type="domain" description="Integrase catalytic" evidence="7">
    <location>
        <begin position="263"/>
        <end position="430"/>
    </location>
</feature>
<keyword evidence="6" id="KW-0695">RNA-directed DNA polymerase</keyword>
<dbReference type="PANTHER" id="PTHR37984">
    <property type="entry name" value="PROTEIN CBG26694"/>
    <property type="match status" value="1"/>
</dbReference>
<evidence type="ECO:0000256" key="4">
    <source>
        <dbReference type="ARBA" id="ARBA00022759"/>
    </source>
</evidence>
<dbReference type="Pfam" id="PF17917">
    <property type="entry name" value="RT_RNaseH"/>
    <property type="match status" value="1"/>
</dbReference>
<evidence type="ECO:0000259" key="7">
    <source>
        <dbReference type="PROSITE" id="PS50994"/>
    </source>
</evidence>
<organism evidence="8 9">
    <name type="scientific">Rosa chinensis</name>
    <name type="common">China rose</name>
    <dbReference type="NCBI Taxonomy" id="74649"/>
    <lineage>
        <taxon>Eukaryota</taxon>
        <taxon>Viridiplantae</taxon>
        <taxon>Streptophyta</taxon>
        <taxon>Embryophyta</taxon>
        <taxon>Tracheophyta</taxon>
        <taxon>Spermatophyta</taxon>
        <taxon>Magnoliopsida</taxon>
        <taxon>eudicotyledons</taxon>
        <taxon>Gunneridae</taxon>
        <taxon>Pentapetalae</taxon>
        <taxon>rosids</taxon>
        <taxon>fabids</taxon>
        <taxon>Rosales</taxon>
        <taxon>Rosaceae</taxon>
        <taxon>Rosoideae</taxon>
        <taxon>Rosoideae incertae sedis</taxon>
        <taxon>Rosa</taxon>
    </lineage>
</organism>
<dbReference type="GO" id="GO:0003964">
    <property type="term" value="F:RNA-directed DNA polymerase activity"/>
    <property type="evidence" value="ECO:0007669"/>
    <property type="project" value="UniProtKB-KW"/>
</dbReference>
<dbReference type="PANTHER" id="PTHR37984:SF5">
    <property type="entry name" value="PROTEIN NYNRIN-LIKE"/>
    <property type="match status" value="1"/>
</dbReference>
<dbReference type="Gene3D" id="3.10.20.370">
    <property type="match status" value="1"/>
</dbReference>
<evidence type="ECO:0000256" key="1">
    <source>
        <dbReference type="ARBA" id="ARBA00022679"/>
    </source>
</evidence>
<evidence type="ECO:0000313" key="9">
    <source>
        <dbReference type="Proteomes" id="UP000238479"/>
    </source>
</evidence>
<keyword evidence="9" id="KW-1185">Reference proteome</keyword>
<name>A0A2P6SI47_ROSCH</name>
<evidence type="ECO:0000313" key="8">
    <source>
        <dbReference type="EMBL" id="PRQ58347.1"/>
    </source>
</evidence>
<dbReference type="Gene3D" id="1.10.340.70">
    <property type="match status" value="1"/>
</dbReference>
<gene>
    <name evidence="8" type="ORF">RchiOBHm_Chr1g0358301</name>
</gene>
<evidence type="ECO:0000256" key="6">
    <source>
        <dbReference type="ARBA" id="ARBA00022918"/>
    </source>
</evidence>
<dbReference type="FunFam" id="3.10.20.370:FF:000001">
    <property type="entry name" value="Retrovirus-related Pol polyprotein from transposon 17.6-like protein"/>
    <property type="match status" value="1"/>
</dbReference>
<reference evidence="8 9" key="1">
    <citation type="journal article" date="2018" name="Nat. Genet.">
        <title>The Rosa genome provides new insights in the design of modern roses.</title>
        <authorList>
            <person name="Bendahmane M."/>
        </authorList>
    </citation>
    <scope>NUCLEOTIDE SEQUENCE [LARGE SCALE GENOMIC DNA]</scope>
    <source>
        <strain evidence="9">cv. Old Blush</strain>
    </source>
</reference>
<dbReference type="InterPro" id="IPR001584">
    <property type="entry name" value="Integrase_cat-core"/>
</dbReference>
<keyword evidence="2 8" id="KW-0548">Nucleotidyltransferase</keyword>
<keyword evidence="5 8" id="KW-0378">Hydrolase</keyword>